<feature type="domain" description="Rubredoxin-like" evidence="1">
    <location>
        <begin position="4"/>
        <end position="38"/>
    </location>
</feature>
<dbReference type="KEGG" id="pca:Pcar_3363"/>
<keyword evidence="3" id="KW-1185">Reference proteome</keyword>
<dbReference type="Proteomes" id="UP000002534">
    <property type="component" value="Chromosome"/>
</dbReference>
<dbReference type="SUPFAM" id="SSF57802">
    <property type="entry name" value="Rubredoxin-like"/>
    <property type="match status" value="1"/>
</dbReference>
<dbReference type="Pfam" id="PF21349">
    <property type="entry name" value="RUBY_RBDX"/>
    <property type="match status" value="1"/>
</dbReference>
<sequence>MSSVPRWQCTVCGLIVEGPAPPKMCPKCGARSNRFIKIN</sequence>
<reference evidence="3" key="1">
    <citation type="submission" date="2005-10" db="EMBL/GenBank/DDBJ databases">
        <title>Complete sequence of Pelobacter carbinolicus DSM 2380.</title>
        <authorList>
            <person name="Copeland A."/>
            <person name="Lucas S."/>
            <person name="Lapidus A."/>
            <person name="Barry K."/>
            <person name="Detter J.C."/>
            <person name="Glavina T."/>
            <person name="Hammon N."/>
            <person name="Israni S."/>
            <person name="Pitluck S."/>
            <person name="Chertkov O."/>
            <person name="Schmutz J."/>
            <person name="Larimer F."/>
            <person name="Land M."/>
            <person name="Kyrpides N."/>
            <person name="Ivanova N."/>
            <person name="Richardson P."/>
        </authorList>
    </citation>
    <scope>NUCLEOTIDE SEQUENCE [LARGE SCALE GENOMIC DNA]</scope>
    <source>
        <strain evidence="3">DSM 2380 / NBRC 103641 / GraBd1</strain>
    </source>
</reference>
<dbReference type="RefSeq" id="WP_011342258.1">
    <property type="nucleotide sequence ID" value="NC_007498.2"/>
</dbReference>
<organism evidence="2 3">
    <name type="scientific">Syntrophotalea carbinolica (strain DSM 2380 / NBRC 103641 / GraBd1)</name>
    <name type="common">Pelobacter carbinolicus</name>
    <dbReference type="NCBI Taxonomy" id="338963"/>
    <lineage>
        <taxon>Bacteria</taxon>
        <taxon>Pseudomonadati</taxon>
        <taxon>Thermodesulfobacteriota</taxon>
        <taxon>Desulfuromonadia</taxon>
        <taxon>Desulfuromonadales</taxon>
        <taxon>Syntrophotaleaceae</taxon>
        <taxon>Syntrophotalea</taxon>
    </lineage>
</organism>
<dbReference type="Gene3D" id="2.20.28.10">
    <property type="match status" value="1"/>
</dbReference>
<reference evidence="2 3" key="2">
    <citation type="journal article" date="2012" name="BMC Genomics">
        <title>The genome of Pelobacter carbinolicus reveals surprising metabolic capabilities and physiological features.</title>
        <authorList>
            <person name="Aklujkar M."/>
            <person name="Haveman S.A."/>
            <person name="Didonato R.Jr."/>
            <person name="Chertkov O."/>
            <person name="Han C.S."/>
            <person name="Land M.L."/>
            <person name="Brown P."/>
            <person name="Lovley D.R."/>
        </authorList>
    </citation>
    <scope>NUCLEOTIDE SEQUENCE [LARGE SCALE GENOMIC DNA]</scope>
    <source>
        <strain evidence="3">DSM 2380 / NBRC 103641 / GraBd1</strain>
    </source>
</reference>
<dbReference type="AlphaFoldDB" id="Q0C6G0"/>
<name>Q0C6G0_SYNC1</name>
<dbReference type="PROSITE" id="PS50903">
    <property type="entry name" value="RUBREDOXIN_LIKE"/>
    <property type="match status" value="1"/>
</dbReference>
<gene>
    <name evidence="2" type="ordered locus">Pcar_3363</name>
</gene>
<evidence type="ECO:0000313" key="2">
    <source>
        <dbReference type="EMBL" id="ABI81978.2"/>
    </source>
</evidence>
<dbReference type="EMBL" id="CP000142">
    <property type="protein sequence ID" value="ABI81978.2"/>
    <property type="molecule type" value="Genomic_DNA"/>
</dbReference>
<accession>Q0C6G0</accession>
<dbReference type="InterPro" id="IPR048574">
    <property type="entry name" value="RUBY_RBDX"/>
</dbReference>
<proteinExistence type="predicted"/>
<dbReference type="HOGENOM" id="CLU_128747_5_2_7"/>
<evidence type="ECO:0000259" key="1">
    <source>
        <dbReference type="PROSITE" id="PS50903"/>
    </source>
</evidence>
<evidence type="ECO:0000313" key="3">
    <source>
        <dbReference type="Proteomes" id="UP000002534"/>
    </source>
</evidence>
<dbReference type="GO" id="GO:0005506">
    <property type="term" value="F:iron ion binding"/>
    <property type="evidence" value="ECO:0007669"/>
    <property type="project" value="InterPro"/>
</dbReference>
<protein>
    <submittedName>
        <fullName evidence="2">Rubredoxin</fullName>
    </submittedName>
</protein>
<dbReference type="InterPro" id="IPR024934">
    <property type="entry name" value="Rubredoxin-like_dom"/>
</dbReference>